<evidence type="ECO:0000313" key="3">
    <source>
        <dbReference type="Proteomes" id="UP000831484"/>
    </source>
</evidence>
<proteinExistence type="predicted"/>
<gene>
    <name evidence="2" type="ORF">M0639_24710</name>
</gene>
<reference evidence="3" key="1">
    <citation type="journal article" date="2022" name="Environ. Microbiol.">
        <title>Functional analysis, diversity, and distribution of carbendazim hydrolases MheI and CbmA, responsible for the initial step in carbendazim degradation.</title>
        <authorList>
            <person name="Zhang M."/>
            <person name="Bai X."/>
            <person name="Li Q."/>
            <person name="Zhang L."/>
            <person name="Zhu Q."/>
            <person name="Gao S."/>
            <person name="Ke Z."/>
            <person name="Jiang M."/>
            <person name="Hu J."/>
            <person name="Qiu J."/>
            <person name="Hong Q."/>
        </authorList>
    </citation>
    <scope>NUCLEOTIDE SEQUENCE [LARGE SCALE GENOMIC DNA]</scope>
    <source>
        <strain evidence="3">djl-6</strain>
    </source>
</reference>
<dbReference type="Proteomes" id="UP000831484">
    <property type="component" value="Chromosome"/>
</dbReference>
<sequence>MTDTELVEELNRLENLDELTRCDEIRLDIVRDELVRRQSKHRRAVNTASEQRQGSR</sequence>
<dbReference type="EMBL" id="CP096563">
    <property type="protein sequence ID" value="UPU42197.1"/>
    <property type="molecule type" value="Genomic_DNA"/>
</dbReference>
<evidence type="ECO:0000313" key="2">
    <source>
        <dbReference type="EMBL" id="UPU42197.1"/>
    </source>
</evidence>
<accession>A0AB38RA33</accession>
<protein>
    <submittedName>
        <fullName evidence="2">Uncharacterized protein</fullName>
    </submittedName>
</protein>
<dbReference type="RefSeq" id="WP_217017847.1">
    <property type="nucleotide sequence ID" value="NZ_CP096563.1"/>
</dbReference>
<organism evidence="2 3">
    <name type="scientific">Rhodococcus qingshengii JCM 15477</name>
    <dbReference type="NCBI Taxonomy" id="1303681"/>
    <lineage>
        <taxon>Bacteria</taxon>
        <taxon>Bacillati</taxon>
        <taxon>Actinomycetota</taxon>
        <taxon>Actinomycetes</taxon>
        <taxon>Mycobacteriales</taxon>
        <taxon>Nocardiaceae</taxon>
        <taxon>Rhodococcus</taxon>
        <taxon>Rhodococcus erythropolis group</taxon>
    </lineage>
</organism>
<dbReference type="AlphaFoldDB" id="A0AB38RA33"/>
<feature type="region of interest" description="Disordered" evidence="1">
    <location>
        <begin position="37"/>
        <end position="56"/>
    </location>
</feature>
<keyword evidence="3" id="KW-1185">Reference proteome</keyword>
<name>A0AB38RA33_RHOSG</name>
<feature type="compositionally biased region" description="Polar residues" evidence="1">
    <location>
        <begin position="46"/>
        <end position="56"/>
    </location>
</feature>
<evidence type="ECO:0000256" key="1">
    <source>
        <dbReference type="SAM" id="MobiDB-lite"/>
    </source>
</evidence>